<dbReference type="SMART" id="SM00357">
    <property type="entry name" value="CSP"/>
    <property type="match status" value="1"/>
</dbReference>
<protein>
    <recommendedName>
        <fullName evidence="2">CSD domain-containing protein</fullName>
    </recommendedName>
</protein>
<dbReference type="PRINTS" id="PR00050">
    <property type="entry name" value="COLDSHOCK"/>
</dbReference>
<dbReference type="PANTHER" id="PTHR11544">
    <property type="entry name" value="COLD SHOCK DOMAIN CONTAINING PROTEINS"/>
    <property type="match status" value="1"/>
</dbReference>
<evidence type="ECO:0000313" key="4">
    <source>
        <dbReference type="Proteomes" id="UP000821866"/>
    </source>
</evidence>
<gene>
    <name evidence="3" type="ORF">HPB51_002129</name>
</gene>
<dbReference type="Proteomes" id="UP000821866">
    <property type="component" value="Chromosome 10"/>
</dbReference>
<feature type="region of interest" description="Disordered" evidence="1">
    <location>
        <begin position="103"/>
        <end position="149"/>
    </location>
</feature>
<accession>A0A9J6EQY3</accession>
<dbReference type="VEuPathDB" id="VectorBase:LOC119185890"/>
<dbReference type="PROSITE" id="PS51857">
    <property type="entry name" value="CSD_2"/>
    <property type="match status" value="1"/>
</dbReference>
<dbReference type="Gene3D" id="2.40.50.140">
    <property type="entry name" value="Nucleic acid-binding proteins"/>
    <property type="match status" value="1"/>
</dbReference>
<dbReference type="EMBL" id="JABSTU010000002">
    <property type="protein sequence ID" value="KAH8036591.1"/>
    <property type="molecule type" value="Genomic_DNA"/>
</dbReference>
<evidence type="ECO:0000259" key="2">
    <source>
        <dbReference type="PROSITE" id="PS51857"/>
    </source>
</evidence>
<evidence type="ECO:0000313" key="3">
    <source>
        <dbReference type="EMBL" id="KAH8036591.1"/>
    </source>
</evidence>
<comment type="caution">
    <text evidence="3">The sequence shown here is derived from an EMBL/GenBank/DDBJ whole genome shotgun (WGS) entry which is preliminary data.</text>
</comment>
<dbReference type="InterPro" id="IPR012340">
    <property type="entry name" value="NA-bd_OB-fold"/>
</dbReference>
<dbReference type="InterPro" id="IPR002059">
    <property type="entry name" value="CSP_DNA-bd"/>
</dbReference>
<dbReference type="InterPro" id="IPR011129">
    <property type="entry name" value="CSD"/>
</dbReference>
<feature type="compositionally biased region" description="Basic residues" evidence="1">
    <location>
        <begin position="121"/>
        <end position="136"/>
    </location>
</feature>
<dbReference type="VEuPathDB" id="VectorBase:LOC119181154"/>
<organism evidence="3 4">
    <name type="scientific">Rhipicephalus microplus</name>
    <name type="common">Cattle tick</name>
    <name type="synonym">Boophilus microplus</name>
    <dbReference type="NCBI Taxonomy" id="6941"/>
    <lineage>
        <taxon>Eukaryota</taxon>
        <taxon>Metazoa</taxon>
        <taxon>Ecdysozoa</taxon>
        <taxon>Arthropoda</taxon>
        <taxon>Chelicerata</taxon>
        <taxon>Arachnida</taxon>
        <taxon>Acari</taxon>
        <taxon>Parasitiformes</taxon>
        <taxon>Ixodida</taxon>
        <taxon>Ixodoidea</taxon>
        <taxon>Ixodidae</taxon>
        <taxon>Rhipicephalinae</taxon>
        <taxon>Rhipicephalus</taxon>
        <taxon>Boophilus</taxon>
    </lineage>
</organism>
<keyword evidence="4" id="KW-1185">Reference proteome</keyword>
<dbReference type="GO" id="GO:0003676">
    <property type="term" value="F:nucleic acid binding"/>
    <property type="evidence" value="ECO:0007669"/>
    <property type="project" value="InterPro"/>
</dbReference>
<dbReference type="PROSITE" id="PS00352">
    <property type="entry name" value="CSD_1"/>
    <property type="match status" value="1"/>
</dbReference>
<sequence length="327" mass="35653">MFPAAESVSQFLPKIITNLVMSEDSHSRGGAKPVVAERVLGIVKWFNVKERYGFITRSDTREDIFVHQTAIARNYSQKAPRSVGDGELVEFAIVVGDKGLEAANVTGPGGEPVQGSPYAVSKRRSRPGRNRRRRGRASREGSTCNDPQMLLSVGEGEIDEFDVDVSDDGNVNANCRGGGVPAQGKPCAPLEHRFKRRRNKRRREPASRGDFVEDLSVGDVKMVELDVVTKQRMRELESAKGNTVNTSQMLLNVGEMGEFDVVVRDNDLEYVNGRDGGEPVQWLRYSAADPQGAGSNPGCGSCISDGDGNVVGPCAQIWVHVKQPQVV</sequence>
<reference evidence="3" key="1">
    <citation type="journal article" date="2020" name="Cell">
        <title>Large-Scale Comparative Analyses of Tick Genomes Elucidate Their Genetic Diversity and Vector Capacities.</title>
        <authorList>
            <consortium name="Tick Genome and Microbiome Consortium (TIGMIC)"/>
            <person name="Jia N."/>
            <person name="Wang J."/>
            <person name="Shi W."/>
            <person name="Du L."/>
            <person name="Sun Y."/>
            <person name="Zhan W."/>
            <person name="Jiang J.F."/>
            <person name="Wang Q."/>
            <person name="Zhang B."/>
            <person name="Ji P."/>
            <person name="Bell-Sakyi L."/>
            <person name="Cui X.M."/>
            <person name="Yuan T.T."/>
            <person name="Jiang B.G."/>
            <person name="Yang W.F."/>
            <person name="Lam T.T."/>
            <person name="Chang Q.C."/>
            <person name="Ding S.J."/>
            <person name="Wang X.J."/>
            <person name="Zhu J.G."/>
            <person name="Ruan X.D."/>
            <person name="Zhao L."/>
            <person name="Wei J.T."/>
            <person name="Ye R.Z."/>
            <person name="Que T.C."/>
            <person name="Du C.H."/>
            <person name="Zhou Y.H."/>
            <person name="Cheng J.X."/>
            <person name="Dai P.F."/>
            <person name="Guo W.B."/>
            <person name="Han X.H."/>
            <person name="Huang E.J."/>
            <person name="Li L.F."/>
            <person name="Wei W."/>
            <person name="Gao Y.C."/>
            <person name="Liu J.Z."/>
            <person name="Shao H.Z."/>
            <person name="Wang X."/>
            <person name="Wang C.C."/>
            <person name="Yang T.C."/>
            <person name="Huo Q.B."/>
            <person name="Li W."/>
            <person name="Chen H.Y."/>
            <person name="Chen S.E."/>
            <person name="Zhou L.G."/>
            <person name="Ni X.B."/>
            <person name="Tian J.H."/>
            <person name="Sheng Y."/>
            <person name="Liu T."/>
            <person name="Pan Y.S."/>
            <person name="Xia L.Y."/>
            <person name="Li J."/>
            <person name="Zhao F."/>
            <person name="Cao W.C."/>
        </authorList>
    </citation>
    <scope>NUCLEOTIDE SEQUENCE</scope>
    <source>
        <strain evidence="3">Rmic-2018</strain>
    </source>
</reference>
<name>A0A9J6EQY3_RHIMP</name>
<reference evidence="3" key="2">
    <citation type="submission" date="2021-09" db="EMBL/GenBank/DDBJ databases">
        <authorList>
            <person name="Jia N."/>
            <person name="Wang J."/>
            <person name="Shi W."/>
            <person name="Du L."/>
            <person name="Sun Y."/>
            <person name="Zhan W."/>
            <person name="Jiang J."/>
            <person name="Wang Q."/>
            <person name="Zhang B."/>
            <person name="Ji P."/>
            <person name="Sakyi L.B."/>
            <person name="Cui X."/>
            <person name="Yuan T."/>
            <person name="Jiang B."/>
            <person name="Yang W."/>
            <person name="Lam T.T.-Y."/>
            <person name="Chang Q."/>
            <person name="Ding S."/>
            <person name="Wang X."/>
            <person name="Zhu J."/>
            <person name="Ruan X."/>
            <person name="Zhao L."/>
            <person name="Wei J."/>
            <person name="Que T."/>
            <person name="Du C."/>
            <person name="Cheng J."/>
            <person name="Dai P."/>
            <person name="Han X."/>
            <person name="Huang E."/>
            <person name="Gao Y."/>
            <person name="Liu J."/>
            <person name="Shao H."/>
            <person name="Ye R."/>
            <person name="Li L."/>
            <person name="Wei W."/>
            <person name="Wang X."/>
            <person name="Wang C."/>
            <person name="Huo Q."/>
            <person name="Li W."/>
            <person name="Guo W."/>
            <person name="Chen H."/>
            <person name="Chen S."/>
            <person name="Zhou L."/>
            <person name="Zhou L."/>
            <person name="Ni X."/>
            <person name="Tian J."/>
            <person name="Zhou Y."/>
            <person name="Sheng Y."/>
            <person name="Liu T."/>
            <person name="Pan Y."/>
            <person name="Xia L."/>
            <person name="Li J."/>
            <person name="Zhao F."/>
            <person name="Cao W."/>
        </authorList>
    </citation>
    <scope>NUCLEOTIDE SEQUENCE</scope>
    <source>
        <strain evidence="3">Rmic-2018</strain>
        <tissue evidence="3">Larvae</tissue>
    </source>
</reference>
<evidence type="ECO:0000256" key="1">
    <source>
        <dbReference type="SAM" id="MobiDB-lite"/>
    </source>
</evidence>
<dbReference type="AlphaFoldDB" id="A0A9J6EQY3"/>
<dbReference type="Pfam" id="PF00313">
    <property type="entry name" value="CSD"/>
    <property type="match status" value="1"/>
</dbReference>
<dbReference type="InterPro" id="IPR019844">
    <property type="entry name" value="CSD_CS"/>
</dbReference>
<dbReference type="InterPro" id="IPR050181">
    <property type="entry name" value="Cold_shock_domain"/>
</dbReference>
<dbReference type="SUPFAM" id="SSF50249">
    <property type="entry name" value="Nucleic acid-binding proteins"/>
    <property type="match status" value="1"/>
</dbReference>
<proteinExistence type="predicted"/>
<feature type="domain" description="CSD" evidence="2">
    <location>
        <begin position="38"/>
        <end position="107"/>
    </location>
</feature>
<dbReference type="CDD" id="cd04458">
    <property type="entry name" value="CSP_CDS"/>
    <property type="match status" value="1"/>
</dbReference>